<accession>A0A2C9UJ93</accession>
<reference evidence="1" key="1">
    <citation type="submission" date="2016-02" db="EMBL/GenBank/DDBJ databases">
        <title>WGS assembly of Manihot esculenta.</title>
        <authorList>
            <person name="Bredeson J.V."/>
            <person name="Prochnik S.E."/>
            <person name="Lyons J.B."/>
            <person name="Schmutz J."/>
            <person name="Grimwood J."/>
            <person name="Vrebalov J."/>
            <person name="Bart R.S."/>
            <person name="Amuge T."/>
            <person name="Ferguson M.E."/>
            <person name="Green R."/>
            <person name="Putnam N."/>
            <person name="Stites J."/>
            <person name="Rounsley S."/>
            <person name="Rokhsar D.S."/>
        </authorList>
    </citation>
    <scope>NUCLEOTIDE SEQUENCE [LARGE SCALE GENOMIC DNA]</scope>
    <source>
        <tissue evidence="1">Leaf</tissue>
    </source>
</reference>
<dbReference type="AlphaFoldDB" id="A0A2C9UJ93"/>
<dbReference type="EMBL" id="CM004400">
    <property type="protein sequence ID" value="OAY30419.1"/>
    <property type="molecule type" value="Genomic_DNA"/>
</dbReference>
<gene>
    <name evidence="1" type="ORF">MANES_14G029200</name>
</gene>
<organism evidence="1">
    <name type="scientific">Manihot esculenta</name>
    <name type="common">Cassava</name>
    <name type="synonym">Jatropha manihot</name>
    <dbReference type="NCBI Taxonomy" id="3983"/>
    <lineage>
        <taxon>Eukaryota</taxon>
        <taxon>Viridiplantae</taxon>
        <taxon>Streptophyta</taxon>
        <taxon>Embryophyta</taxon>
        <taxon>Tracheophyta</taxon>
        <taxon>Spermatophyta</taxon>
        <taxon>Magnoliopsida</taxon>
        <taxon>eudicotyledons</taxon>
        <taxon>Gunneridae</taxon>
        <taxon>Pentapetalae</taxon>
        <taxon>rosids</taxon>
        <taxon>fabids</taxon>
        <taxon>Malpighiales</taxon>
        <taxon>Euphorbiaceae</taxon>
        <taxon>Crotonoideae</taxon>
        <taxon>Manihoteae</taxon>
        <taxon>Manihot</taxon>
    </lineage>
</organism>
<protein>
    <submittedName>
        <fullName evidence="1">Uncharacterized protein</fullName>
    </submittedName>
</protein>
<proteinExistence type="predicted"/>
<name>A0A2C9UJ93_MANES</name>
<evidence type="ECO:0000313" key="1">
    <source>
        <dbReference type="EMBL" id="OAY30419.1"/>
    </source>
</evidence>
<sequence length="40" mass="4103">MGGGSLTPTADKFGMMTCCLLLGVICPENVIEILSEASSL</sequence>